<dbReference type="SUPFAM" id="SSF52467">
    <property type="entry name" value="DHS-like NAD/FAD-binding domain"/>
    <property type="match status" value="1"/>
</dbReference>
<evidence type="ECO:0000256" key="1">
    <source>
        <dbReference type="ARBA" id="ARBA00005817"/>
    </source>
</evidence>
<dbReference type="InterPro" id="IPR014731">
    <property type="entry name" value="ETF_asu_C"/>
</dbReference>
<keyword evidence="2" id="KW-0813">Transport</keyword>
<feature type="binding site" evidence="9">
    <location>
        <position position="201"/>
    </location>
    <ligand>
        <name>FAD</name>
        <dbReference type="ChEBI" id="CHEBI:57692"/>
    </ligand>
</feature>
<dbReference type="SMART" id="SM00893">
    <property type="entry name" value="ETF"/>
    <property type="match status" value="1"/>
</dbReference>
<dbReference type="Pfam" id="PF01012">
    <property type="entry name" value="ETF"/>
    <property type="match status" value="1"/>
</dbReference>
<comment type="caution">
    <text evidence="11">The sequence shown here is derived from an EMBL/GenBank/DDBJ whole genome shotgun (WGS) entry which is preliminary data.</text>
</comment>
<evidence type="ECO:0000259" key="10">
    <source>
        <dbReference type="SMART" id="SM00893"/>
    </source>
</evidence>
<evidence type="ECO:0000256" key="8">
    <source>
        <dbReference type="ARBA" id="ARBA00079299"/>
    </source>
</evidence>
<feature type="binding site" evidence="9">
    <location>
        <begin position="240"/>
        <end position="244"/>
    </location>
    <ligand>
        <name>FAD</name>
        <dbReference type="ChEBI" id="CHEBI:57692"/>
    </ligand>
</feature>
<accession>A0A5A7NB43</accession>
<keyword evidence="4 9" id="KW-0274">FAD</keyword>
<proteinExistence type="inferred from homology"/>
<gene>
    <name evidence="11" type="ORF">JCM17846_31540</name>
</gene>
<evidence type="ECO:0000256" key="4">
    <source>
        <dbReference type="ARBA" id="ARBA00022827"/>
    </source>
</evidence>
<dbReference type="InterPro" id="IPR029035">
    <property type="entry name" value="DHS-like_NAD/FAD-binding_dom"/>
</dbReference>
<dbReference type="Gene3D" id="3.40.50.1220">
    <property type="entry name" value="TPP-binding domain"/>
    <property type="match status" value="1"/>
</dbReference>
<dbReference type="Pfam" id="PF00766">
    <property type="entry name" value="ETF_alpha"/>
    <property type="match status" value="1"/>
</dbReference>
<comment type="cofactor">
    <cofactor evidence="9">
        <name>FAD</name>
        <dbReference type="ChEBI" id="CHEBI:57692"/>
    </cofactor>
    <text evidence="9">Binds 1 FAD per dimer.</text>
</comment>
<keyword evidence="3" id="KW-0285">Flavoprotein</keyword>
<dbReference type="PANTHER" id="PTHR43153">
    <property type="entry name" value="ELECTRON TRANSFER FLAVOPROTEIN ALPHA"/>
    <property type="match status" value="1"/>
</dbReference>
<dbReference type="InterPro" id="IPR001308">
    <property type="entry name" value="ETF_a/FixB"/>
</dbReference>
<evidence type="ECO:0000256" key="5">
    <source>
        <dbReference type="ARBA" id="ARBA00022982"/>
    </source>
</evidence>
<evidence type="ECO:0000256" key="9">
    <source>
        <dbReference type="PIRSR" id="PIRSR000089-1"/>
    </source>
</evidence>
<evidence type="ECO:0000313" key="12">
    <source>
        <dbReference type="Proteomes" id="UP000324996"/>
    </source>
</evidence>
<dbReference type="PROSITE" id="PS00696">
    <property type="entry name" value="ETF_ALPHA"/>
    <property type="match status" value="1"/>
</dbReference>
<dbReference type="InterPro" id="IPR033947">
    <property type="entry name" value="ETF_alpha_N"/>
</dbReference>
<name>A0A5A7NB43_9PROT</name>
<keyword evidence="12" id="KW-1185">Reference proteome</keyword>
<comment type="similarity">
    <text evidence="1">Belongs to the ETF alpha-subunit/FixB family.</text>
</comment>
<evidence type="ECO:0000256" key="2">
    <source>
        <dbReference type="ARBA" id="ARBA00022448"/>
    </source>
</evidence>
<dbReference type="FunFam" id="3.40.50.1220:FF:000001">
    <property type="entry name" value="Electron transfer flavoprotein, alpha subunit"/>
    <property type="match status" value="1"/>
</dbReference>
<evidence type="ECO:0000256" key="6">
    <source>
        <dbReference type="ARBA" id="ARBA00025649"/>
    </source>
</evidence>
<feature type="binding site" evidence="9">
    <location>
        <position position="278"/>
    </location>
    <ligand>
        <name>FAD</name>
        <dbReference type="ChEBI" id="CHEBI:57692"/>
    </ligand>
</feature>
<dbReference type="GO" id="GO:0009055">
    <property type="term" value="F:electron transfer activity"/>
    <property type="evidence" value="ECO:0007669"/>
    <property type="project" value="InterPro"/>
</dbReference>
<dbReference type="PIRSF" id="PIRSF000089">
    <property type="entry name" value="Electra_flavoP_a"/>
    <property type="match status" value="1"/>
</dbReference>
<dbReference type="AlphaFoldDB" id="A0A5A7NB43"/>
<dbReference type="Gene3D" id="3.40.50.620">
    <property type="entry name" value="HUPs"/>
    <property type="match status" value="1"/>
</dbReference>
<dbReference type="PANTHER" id="PTHR43153:SF1">
    <property type="entry name" value="ELECTRON TRANSFER FLAVOPROTEIN SUBUNIT ALPHA, MITOCHONDRIAL"/>
    <property type="match status" value="1"/>
</dbReference>
<feature type="binding site" evidence="9">
    <location>
        <begin position="226"/>
        <end position="227"/>
    </location>
    <ligand>
        <name>FAD</name>
        <dbReference type="ChEBI" id="CHEBI:57692"/>
    </ligand>
</feature>
<dbReference type="InterPro" id="IPR014729">
    <property type="entry name" value="Rossmann-like_a/b/a_fold"/>
</dbReference>
<dbReference type="EMBL" id="BKCN01000026">
    <property type="protein sequence ID" value="GER05472.1"/>
    <property type="molecule type" value="Genomic_DNA"/>
</dbReference>
<feature type="domain" description="Electron transfer flavoprotein alpha/beta-subunit N-terminal" evidence="10">
    <location>
        <begin position="3"/>
        <end position="181"/>
    </location>
</feature>
<evidence type="ECO:0000313" key="11">
    <source>
        <dbReference type="EMBL" id="GER05472.1"/>
    </source>
</evidence>
<dbReference type="InterPro" id="IPR014730">
    <property type="entry name" value="ETF_a/b_N"/>
</dbReference>
<comment type="function">
    <text evidence="6">The electron transfer flavoprotein serves as a specific electron acceptor for other dehydrogenases. It transfers the electrons to the main respiratory chain via ETF-ubiquinone oxidoreductase (ETF dehydrogenase).</text>
</comment>
<sequence length="319" mass="32963">MTALVLAEHDNAALNDATRSAITAAKALSDVHVLVAGHGAGDVAKAAAAVDGVSKVLHIDAAHLEHPTAESLSAVILAVADDYDVLIAPATTAGKNVMPRVAAALDVAQISEIVEVLSKNSFKRPIYAGNAIATVETTDQRLVITVRSTAFEKAEASGGSAEIVTLDAAADPGLSSFVSQELSKSDRPELTSADIIISGGRGMGSGENFTLVEKVADKLGAAIGASRAAVDAGYVPNDYQVGQTGKIVAPELYIAVGISGAIQHLAGMKDSKIIVAINKDEEAPIFQVADYGWSPICSRPFPNLKKNCLESEKSVITPR</sequence>
<evidence type="ECO:0000256" key="3">
    <source>
        <dbReference type="ARBA" id="ARBA00022630"/>
    </source>
</evidence>
<evidence type="ECO:0000256" key="7">
    <source>
        <dbReference type="ARBA" id="ARBA00068674"/>
    </source>
</evidence>
<organism evidence="11 12">
    <name type="scientific">Iodidimonas nitroreducens</name>
    <dbReference type="NCBI Taxonomy" id="1236968"/>
    <lineage>
        <taxon>Bacteria</taxon>
        <taxon>Pseudomonadati</taxon>
        <taxon>Pseudomonadota</taxon>
        <taxon>Alphaproteobacteria</taxon>
        <taxon>Iodidimonadales</taxon>
        <taxon>Iodidimonadaceae</taxon>
        <taxon>Iodidimonas</taxon>
    </lineage>
</organism>
<reference evidence="11 12" key="1">
    <citation type="submission" date="2019-09" db="EMBL/GenBank/DDBJ databases">
        <title>NBRP : Genome information of microbial organism related human and environment.</title>
        <authorList>
            <person name="Hattori M."/>
            <person name="Oshima K."/>
            <person name="Inaba H."/>
            <person name="Suda W."/>
            <person name="Sakamoto M."/>
            <person name="Iino T."/>
            <person name="Kitahara M."/>
            <person name="Oshida Y."/>
            <person name="Iida T."/>
            <person name="Kudo T."/>
            <person name="Itoh T."/>
            <person name="Ohkuma M."/>
        </authorList>
    </citation>
    <scope>NUCLEOTIDE SEQUENCE [LARGE SCALE GENOMIC DNA]</scope>
    <source>
        <strain evidence="11 12">Q-1</strain>
    </source>
</reference>
<dbReference type="Proteomes" id="UP000324996">
    <property type="component" value="Unassembled WGS sequence"/>
</dbReference>
<dbReference type="GO" id="GO:0050660">
    <property type="term" value="F:flavin adenine dinucleotide binding"/>
    <property type="evidence" value="ECO:0007669"/>
    <property type="project" value="InterPro"/>
</dbReference>
<feature type="binding site" evidence="9">
    <location>
        <begin position="257"/>
        <end position="264"/>
    </location>
    <ligand>
        <name>FAD</name>
        <dbReference type="ChEBI" id="CHEBI:57692"/>
    </ligand>
</feature>
<dbReference type="CDD" id="cd01715">
    <property type="entry name" value="ETF_alpha"/>
    <property type="match status" value="1"/>
</dbReference>
<dbReference type="InterPro" id="IPR018206">
    <property type="entry name" value="ETF_asu_C_CS"/>
</dbReference>
<dbReference type="SUPFAM" id="SSF52402">
    <property type="entry name" value="Adenine nucleotide alpha hydrolases-like"/>
    <property type="match status" value="1"/>
</dbReference>
<protein>
    <recommendedName>
        <fullName evidence="7">Electron transfer flavoprotein subunit alpha</fullName>
    </recommendedName>
    <alternativeName>
        <fullName evidence="8">Electron transfer flavoprotein large subunit</fullName>
    </alternativeName>
</protein>
<dbReference type="GO" id="GO:0033539">
    <property type="term" value="P:fatty acid beta-oxidation using acyl-CoA dehydrogenase"/>
    <property type="evidence" value="ECO:0007669"/>
    <property type="project" value="TreeGrafter"/>
</dbReference>
<keyword evidence="5" id="KW-0249">Electron transport</keyword>